<comment type="pathway">
    <text evidence="1 9">Amino-acid biosynthesis; L-valine biosynthesis; L-valine from pyruvate: step 2/4.</text>
</comment>
<evidence type="ECO:0000256" key="1">
    <source>
        <dbReference type="ARBA" id="ARBA00004864"/>
    </source>
</evidence>
<comment type="catalytic activity">
    <reaction evidence="9">
        <text>(2R,3R)-2,3-dihydroxy-3-methylpentanoate + NADP(+) = (S)-2-ethyl-2-hydroxy-3-oxobutanoate + NADPH + H(+)</text>
        <dbReference type="Rhea" id="RHEA:13493"/>
        <dbReference type="ChEBI" id="CHEBI:15378"/>
        <dbReference type="ChEBI" id="CHEBI:49256"/>
        <dbReference type="ChEBI" id="CHEBI:49258"/>
        <dbReference type="ChEBI" id="CHEBI:57783"/>
        <dbReference type="ChEBI" id="CHEBI:58349"/>
        <dbReference type="EC" id="1.1.1.86"/>
    </reaction>
</comment>
<dbReference type="PROSITE" id="PS51850">
    <property type="entry name" value="KARI_N"/>
    <property type="match status" value="1"/>
</dbReference>
<dbReference type="UniPathway" id="UPA00049">
    <property type="reaction ID" value="UER00060"/>
</dbReference>
<feature type="binding site" evidence="9 10">
    <location>
        <position position="191"/>
    </location>
    <ligand>
        <name>Mg(2+)</name>
        <dbReference type="ChEBI" id="CHEBI:18420"/>
        <label>2</label>
    </ligand>
</feature>
<evidence type="ECO:0000259" key="12">
    <source>
        <dbReference type="PROSITE" id="PS51851"/>
    </source>
</evidence>
<evidence type="ECO:0000256" key="6">
    <source>
        <dbReference type="ARBA" id="ARBA00022842"/>
    </source>
</evidence>
<evidence type="ECO:0000256" key="8">
    <source>
        <dbReference type="ARBA" id="ARBA00023304"/>
    </source>
</evidence>
<dbReference type="NCBIfam" id="NF004017">
    <property type="entry name" value="PRK05479.1"/>
    <property type="match status" value="1"/>
</dbReference>
<dbReference type="OrthoDB" id="9804088at2"/>
<organism evidence="13 14">
    <name type="scientific">Mariniblastus fucicola</name>
    <dbReference type="NCBI Taxonomy" id="980251"/>
    <lineage>
        <taxon>Bacteria</taxon>
        <taxon>Pseudomonadati</taxon>
        <taxon>Planctomycetota</taxon>
        <taxon>Planctomycetia</taxon>
        <taxon>Pirellulales</taxon>
        <taxon>Pirellulaceae</taxon>
        <taxon>Mariniblastus</taxon>
    </lineage>
</organism>
<dbReference type="InterPro" id="IPR013116">
    <property type="entry name" value="KARI_N"/>
</dbReference>
<comment type="similarity">
    <text evidence="3 9 10">Belongs to the ketol-acid reductoisomerase family.</text>
</comment>
<evidence type="ECO:0000256" key="4">
    <source>
        <dbReference type="ARBA" id="ARBA00022605"/>
    </source>
</evidence>
<dbReference type="InterPro" id="IPR014359">
    <property type="entry name" value="KARI_prok"/>
</dbReference>
<accession>A0A5B9PEF4</accession>
<dbReference type="AlphaFoldDB" id="A0A5B9PEF4"/>
<comment type="cofactor">
    <cofactor evidence="9">
        <name>Mg(2+)</name>
        <dbReference type="ChEBI" id="CHEBI:18420"/>
    </cofactor>
    <text evidence="9">Binds 2 magnesium ions per subunit.</text>
</comment>
<dbReference type="PANTHER" id="PTHR21371">
    <property type="entry name" value="KETOL-ACID REDUCTOISOMERASE, MITOCHONDRIAL"/>
    <property type="match status" value="1"/>
</dbReference>
<proteinExistence type="inferred from homology"/>
<feature type="binding site" evidence="9 10">
    <location>
        <position position="195"/>
    </location>
    <ligand>
        <name>Mg(2+)</name>
        <dbReference type="ChEBI" id="CHEBI:18420"/>
        <label>1</label>
    </ligand>
</feature>
<evidence type="ECO:0000256" key="9">
    <source>
        <dbReference type="HAMAP-Rule" id="MF_00435"/>
    </source>
</evidence>
<feature type="binding site" evidence="9 10">
    <location>
        <position position="191"/>
    </location>
    <ligand>
        <name>Mg(2+)</name>
        <dbReference type="ChEBI" id="CHEBI:18420"/>
        <label>1</label>
    </ligand>
</feature>
<name>A0A5B9PEF4_9BACT</name>
<feature type="domain" description="KARI C-terminal knotted" evidence="12">
    <location>
        <begin position="183"/>
        <end position="328"/>
    </location>
</feature>
<evidence type="ECO:0000256" key="2">
    <source>
        <dbReference type="ARBA" id="ARBA00004885"/>
    </source>
</evidence>
<feature type="binding site" evidence="9">
    <location>
        <position position="48"/>
    </location>
    <ligand>
        <name>NADP(+)</name>
        <dbReference type="ChEBI" id="CHEBI:58349"/>
    </ligand>
</feature>
<dbReference type="NCBIfam" id="NF009940">
    <property type="entry name" value="PRK13403.1"/>
    <property type="match status" value="1"/>
</dbReference>
<evidence type="ECO:0000259" key="11">
    <source>
        <dbReference type="PROSITE" id="PS51850"/>
    </source>
</evidence>
<keyword evidence="9" id="KW-0521">NADP</keyword>
<sequence length="336" mass="36816">MPTMYFEKDVNSQALDGKCVAVIGYGSQGRGQSLNLRDSGINVILGLREGGKSWDAAKQDGWEPKTIEDAAKEADIICMLTPDLSQPGTYKESIEPNLKDGATILFSHGFNIRYESIVVPEQYNVIMVAPKGPGGLVRTQYEEGAGVPALIAIHQDATGTAKELGLAYAWGVGAARAGVIETTFAEETETDLFGEQAVLCGGLSELIVAGWETLVEAGYQPEVAYFECLHEVKLIVDLIFEGGIERMLEFVSDTAAWGDFVAGKRVIGAESRAAMKELLAEIQDGRFAKRWMEEEANGYPEFKKQYEADCSHKIEVCGKELRKHFSWLEQEEEVAS</sequence>
<evidence type="ECO:0000256" key="3">
    <source>
        <dbReference type="ARBA" id="ARBA00010318"/>
    </source>
</evidence>
<feature type="domain" description="KARI N-terminal Rossmann" evidence="11">
    <location>
        <begin position="1"/>
        <end position="182"/>
    </location>
</feature>
<feature type="binding site" evidence="9">
    <location>
        <position position="134"/>
    </location>
    <ligand>
        <name>NADP(+)</name>
        <dbReference type="ChEBI" id="CHEBI:58349"/>
    </ligand>
</feature>
<dbReference type="Pfam" id="PF07991">
    <property type="entry name" value="KARI_N"/>
    <property type="match status" value="1"/>
</dbReference>
<keyword evidence="14" id="KW-1185">Reference proteome</keyword>
<dbReference type="RefSeq" id="WP_075086295.1">
    <property type="nucleotide sequence ID" value="NZ_CP042912.1"/>
</dbReference>
<feature type="binding site" evidence="9 10">
    <location>
        <position position="231"/>
    </location>
    <ligand>
        <name>Mg(2+)</name>
        <dbReference type="ChEBI" id="CHEBI:18420"/>
        <label>2</label>
    </ligand>
</feature>
<dbReference type="EC" id="1.1.1.86" evidence="9"/>
<dbReference type="EMBL" id="CP042912">
    <property type="protein sequence ID" value="QEG23575.1"/>
    <property type="molecule type" value="Genomic_DNA"/>
</dbReference>
<dbReference type="GO" id="GO:0050661">
    <property type="term" value="F:NADP binding"/>
    <property type="evidence" value="ECO:0007669"/>
    <property type="project" value="InterPro"/>
</dbReference>
<dbReference type="SUPFAM" id="SSF48179">
    <property type="entry name" value="6-phosphogluconate dehydrogenase C-terminal domain-like"/>
    <property type="match status" value="1"/>
</dbReference>
<feature type="binding site" evidence="9 10">
    <location>
        <position position="227"/>
    </location>
    <ligand>
        <name>Mg(2+)</name>
        <dbReference type="ChEBI" id="CHEBI:18420"/>
        <label>2</label>
    </ligand>
</feature>
<dbReference type="Gene3D" id="3.40.50.720">
    <property type="entry name" value="NAD(P)-binding Rossmann-like Domain"/>
    <property type="match status" value="1"/>
</dbReference>
<evidence type="ECO:0000256" key="5">
    <source>
        <dbReference type="ARBA" id="ARBA00022723"/>
    </source>
</evidence>
<dbReference type="InterPro" id="IPR008927">
    <property type="entry name" value="6-PGluconate_DH-like_C_sf"/>
</dbReference>
<gene>
    <name evidence="13" type="primary">ilvC_2</name>
    <name evidence="9" type="synonym">ilvC</name>
    <name evidence="13" type="ORF">MFFC18_34760</name>
</gene>
<keyword evidence="8 9" id="KW-0100">Branched-chain amino acid biosynthesis</keyword>
<dbReference type="Gene3D" id="6.10.240.10">
    <property type="match status" value="1"/>
</dbReference>
<keyword evidence="13" id="KW-0413">Isomerase</keyword>
<keyword evidence="5 9" id="KW-0479">Metal-binding</keyword>
<dbReference type="UniPathway" id="UPA00047">
    <property type="reaction ID" value="UER00056"/>
</dbReference>
<dbReference type="Pfam" id="PF01450">
    <property type="entry name" value="KARI_C"/>
    <property type="match status" value="1"/>
</dbReference>
<dbReference type="STRING" id="980251.GCA_001642875_04477"/>
<dbReference type="GO" id="GO:0009099">
    <property type="term" value="P:L-valine biosynthetic process"/>
    <property type="evidence" value="ECO:0007669"/>
    <property type="project" value="UniProtKB-UniRule"/>
</dbReference>
<dbReference type="NCBIfam" id="TIGR00465">
    <property type="entry name" value="ilvC"/>
    <property type="match status" value="1"/>
</dbReference>
<evidence type="ECO:0000313" key="14">
    <source>
        <dbReference type="Proteomes" id="UP000322214"/>
    </source>
</evidence>
<dbReference type="GO" id="GO:0000287">
    <property type="term" value="F:magnesium ion binding"/>
    <property type="evidence" value="ECO:0007669"/>
    <property type="project" value="UniProtKB-UniRule"/>
</dbReference>
<comment type="function">
    <text evidence="9">Involved in the biosynthesis of branched-chain amino acids (BCAA). Catalyzes an alkyl-migration followed by a ketol-acid reduction of (S)-2-acetolactate (S2AL) to yield (R)-2,3-dihydroxy-isovalerate. In the isomerase reaction, S2AL is rearranged via a Mg-dependent methyl migration to produce 3-hydroxy-3-methyl-2-ketobutyrate (HMKB). In the reductase reaction, this 2-ketoacid undergoes a metal-dependent reduction by NADPH to yield (R)-2,3-dihydroxy-isovalerate.</text>
</comment>
<evidence type="ECO:0000256" key="7">
    <source>
        <dbReference type="ARBA" id="ARBA00023002"/>
    </source>
</evidence>
<comment type="pathway">
    <text evidence="2 9">Amino-acid biosynthesis; L-isoleucine biosynthesis; L-isoleucine from 2-oxobutanoate: step 2/4.</text>
</comment>
<evidence type="ECO:0000256" key="10">
    <source>
        <dbReference type="PROSITE-ProRule" id="PRU01198"/>
    </source>
</evidence>
<dbReference type="GO" id="GO:0016853">
    <property type="term" value="F:isomerase activity"/>
    <property type="evidence" value="ECO:0007669"/>
    <property type="project" value="UniProtKB-KW"/>
</dbReference>
<comment type="catalytic activity">
    <reaction evidence="9">
        <text>(2R)-2,3-dihydroxy-3-methylbutanoate + NADP(+) = (2S)-2-acetolactate + NADPH + H(+)</text>
        <dbReference type="Rhea" id="RHEA:22068"/>
        <dbReference type="ChEBI" id="CHEBI:15378"/>
        <dbReference type="ChEBI" id="CHEBI:49072"/>
        <dbReference type="ChEBI" id="CHEBI:57783"/>
        <dbReference type="ChEBI" id="CHEBI:58349"/>
        <dbReference type="ChEBI" id="CHEBI:58476"/>
        <dbReference type="EC" id="1.1.1.86"/>
    </reaction>
</comment>
<dbReference type="PROSITE" id="PS51851">
    <property type="entry name" value="KARI_C"/>
    <property type="match status" value="1"/>
</dbReference>
<dbReference type="GO" id="GO:0009097">
    <property type="term" value="P:isoleucine biosynthetic process"/>
    <property type="evidence" value="ECO:0007669"/>
    <property type="project" value="UniProtKB-UniRule"/>
</dbReference>
<dbReference type="GO" id="GO:0004455">
    <property type="term" value="F:ketol-acid reductoisomerase activity"/>
    <property type="evidence" value="ECO:0007669"/>
    <property type="project" value="UniProtKB-UniRule"/>
</dbReference>
<keyword evidence="4 9" id="KW-0028">Amino-acid biosynthesis</keyword>
<dbReference type="InterPro" id="IPR036291">
    <property type="entry name" value="NAD(P)-bd_dom_sf"/>
</dbReference>
<dbReference type="KEGG" id="mff:MFFC18_34760"/>
<keyword evidence="7 9" id="KW-0560">Oxidoreductase</keyword>
<dbReference type="HAMAP" id="MF_00435">
    <property type="entry name" value="IlvC"/>
    <property type="match status" value="1"/>
</dbReference>
<comment type="caution">
    <text evidence="9">Lacks conserved residue(s) required for the propagation of feature annotation.</text>
</comment>
<feature type="active site" evidence="9">
    <location>
        <position position="108"/>
    </location>
</feature>
<dbReference type="Proteomes" id="UP000322214">
    <property type="component" value="Chromosome"/>
</dbReference>
<dbReference type="SUPFAM" id="SSF51735">
    <property type="entry name" value="NAD(P)-binding Rossmann-fold domains"/>
    <property type="match status" value="1"/>
</dbReference>
<feature type="binding site" evidence="9 10">
    <location>
        <position position="252"/>
    </location>
    <ligand>
        <name>substrate</name>
    </ligand>
</feature>
<dbReference type="InterPro" id="IPR013023">
    <property type="entry name" value="KARI"/>
</dbReference>
<reference evidence="13 14" key="1">
    <citation type="submission" date="2019-08" db="EMBL/GenBank/DDBJ databases">
        <title>Deep-cultivation of Planctomycetes and their phenomic and genomic characterization uncovers novel biology.</title>
        <authorList>
            <person name="Wiegand S."/>
            <person name="Jogler M."/>
            <person name="Boedeker C."/>
            <person name="Pinto D."/>
            <person name="Vollmers J."/>
            <person name="Rivas-Marin E."/>
            <person name="Kohn T."/>
            <person name="Peeters S.H."/>
            <person name="Heuer A."/>
            <person name="Rast P."/>
            <person name="Oberbeckmann S."/>
            <person name="Bunk B."/>
            <person name="Jeske O."/>
            <person name="Meyerdierks A."/>
            <person name="Storesund J.E."/>
            <person name="Kallscheuer N."/>
            <person name="Luecker S."/>
            <person name="Lage O.M."/>
            <person name="Pohl T."/>
            <person name="Merkel B.J."/>
            <person name="Hornburger P."/>
            <person name="Mueller R.-W."/>
            <person name="Bruemmer F."/>
            <person name="Labrenz M."/>
            <person name="Spormann A.M."/>
            <person name="Op den Camp H."/>
            <person name="Overmann J."/>
            <person name="Amann R."/>
            <person name="Jetten M.S.M."/>
            <person name="Mascher T."/>
            <person name="Medema M.H."/>
            <person name="Devos D.P."/>
            <person name="Kaster A.-K."/>
            <person name="Ovreas L."/>
            <person name="Rohde M."/>
            <person name="Galperin M.Y."/>
            <person name="Jogler C."/>
        </authorList>
    </citation>
    <scope>NUCLEOTIDE SEQUENCE [LARGE SCALE GENOMIC DNA]</scope>
    <source>
        <strain evidence="13 14">FC18</strain>
    </source>
</reference>
<dbReference type="FunFam" id="3.40.50.720:FF:000023">
    <property type="entry name" value="Ketol-acid reductoisomerase (NADP(+))"/>
    <property type="match status" value="1"/>
</dbReference>
<dbReference type="PIRSF" id="PIRSF000116">
    <property type="entry name" value="IlvC_gammaproteo"/>
    <property type="match status" value="1"/>
</dbReference>
<protein>
    <recommendedName>
        <fullName evidence="9">Ketol-acid reductoisomerase (NADP(+))</fullName>
        <shortName evidence="9">KARI</shortName>
        <ecNumber evidence="9">1.1.1.86</ecNumber>
    </recommendedName>
    <alternativeName>
        <fullName evidence="9">Acetohydroxy-acid isomeroreductase</fullName>
        <shortName evidence="9">AHIR</shortName>
    </alternativeName>
    <alternativeName>
        <fullName evidence="9">Alpha-keto-beta-hydroxylacyl reductoisomerase</fullName>
    </alternativeName>
</protein>
<keyword evidence="6 9" id="KW-0460">Magnesium</keyword>
<feature type="binding site" evidence="9">
    <location>
        <position position="53"/>
    </location>
    <ligand>
        <name>NADP(+)</name>
        <dbReference type="ChEBI" id="CHEBI:58349"/>
    </ligand>
</feature>
<feature type="binding site" evidence="9">
    <location>
        <begin position="25"/>
        <end position="28"/>
    </location>
    <ligand>
        <name>NADP(+)</name>
        <dbReference type="ChEBI" id="CHEBI:58349"/>
    </ligand>
</feature>
<evidence type="ECO:0000313" key="13">
    <source>
        <dbReference type="EMBL" id="QEG23575.1"/>
    </source>
</evidence>
<dbReference type="InterPro" id="IPR000506">
    <property type="entry name" value="KARI_C"/>
</dbReference>
<dbReference type="PANTHER" id="PTHR21371:SF1">
    <property type="entry name" value="KETOL-ACID REDUCTOISOMERASE, MITOCHONDRIAL"/>
    <property type="match status" value="1"/>
</dbReference>